<dbReference type="EMBL" id="JBAWSY010000012">
    <property type="protein sequence ID" value="MEI4770847.1"/>
    <property type="molecule type" value="Genomic_DNA"/>
</dbReference>
<dbReference type="CDD" id="cd06261">
    <property type="entry name" value="TM_PBP2"/>
    <property type="match status" value="1"/>
</dbReference>
<comment type="similarity">
    <text evidence="6">Belongs to the binding-protein-dependent transport system permease family.</text>
</comment>
<evidence type="ECO:0000256" key="5">
    <source>
        <dbReference type="ARBA" id="ARBA00023136"/>
    </source>
</evidence>
<evidence type="ECO:0000259" key="7">
    <source>
        <dbReference type="PROSITE" id="PS50928"/>
    </source>
</evidence>
<evidence type="ECO:0000256" key="2">
    <source>
        <dbReference type="ARBA" id="ARBA00022448"/>
    </source>
</evidence>
<evidence type="ECO:0000256" key="6">
    <source>
        <dbReference type="RuleBase" id="RU363032"/>
    </source>
</evidence>
<dbReference type="InterPro" id="IPR000515">
    <property type="entry name" value="MetI-like"/>
</dbReference>
<keyword evidence="5 6" id="KW-0472">Membrane</keyword>
<feature type="domain" description="ABC transmembrane type-1" evidence="7">
    <location>
        <begin position="78"/>
        <end position="294"/>
    </location>
</feature>
<dbReference type="PROSITE" id="PS50928">
    <property type="entry name" value="ABC_TM1"/>
    <property type="match status" value="1"/>
</dbReference>
<keyword evidence="2 6" id="KW-0813">Transport</keyword>
<accession>A0ABU8F9D4</accession>
<dbReference type="PANTHER" id="PTHR43839">
    <property type="entry name" value="OPPC IN A BINDING PROTEIN-DEPENDENT TRANSPORT SYSTEM"/>
    <property type="match status" value="1"/>
</dbReference>
<sequence>MKFVWKQPYFVFGFIILAFFLIGSFVFEWINGPDPKQTFFIYEKGKLIEAAPLSPSWANPFGTDQFGFDMFAKIMLGAKYTIIAAMGVAAVRMLIAVPLGFVIGTYWQKKRSLLNSFIDPLHYVPMTIFSYLMLFPVLWEPMEGFSTTVWERIVIQVVLMAIITVPIVSALIGNEANLLYQQEYILAARTLGASRRRIILRHLFPMMREKLFVIYGQQVVETLVVFTHLGLLQLFIGGTNVSYDPMFGDPPKSIAYEWAGLFGSSFRYLQGVPWLPLAPAICFALVILAVAAMIEGYTRAVSGHVKIPKRKKDGFISEDIIEWNQYKMKEKLQLIRKNEKENTSKL</sequence>
<reference evidence="8 9" key="1">
    <citation type="submission" date="2024-01" db="EMBL/GenBank/DDBJ databases">
        <title>Seven novel Bacillus-like species.</title>
        <authorList>
            <person name="Liu G."/>
        </authorList>
    </citation>
    <scope>NUCLEOTIDE SEQUENCE [LARGE SCALE GENOMIC DNA]</scope>
    <source>
        <strain evidence="8 9">FJAT-51614</strain>
    </source>
</reference>
<comment type="caution">
    <text evidence="8">The sequence shown here is derived from an EMBL/GenBank/DDBJ whole genome shotgun (WGS) entry which is preliminary data.</text>
</comment>
<proteinExistence type="inferred from homology"/>
<dbReference type="SUPFAM" id="SSF161098">
    <property type="entry name" value="MetI-like"/>
    <property type="match status" value="1"/>
</dbReference>
<keyword evidence="3 6" id="KW-0812">Transmembrane</keyword>
<dbReference type="RefSeq" id="WP_336498411.1">
    <property type="nucleotide sequence ID" value="NZ_JBAWSY010000012.1"/>
</dbReference>
<keyword evidence="9" id="KW-1185">Reference proteome</keyword>
<feature type="transmembrane region" description="Helical" evidence="6">
    <location>
        <begin position="211"/>
        <end position="236"/>
    </location>
</feature>
<organism evidence="8 9">
    <name type="scientific">Psychrobacillus mangrovi</name>
    <dbReference type="NCBI Taxonomy" id="3117745"/>
    <lineage>
        <taxon>Bacteria</taxon>
        <taxon>Bacillati</taxon>
        <taxon>Bacillota</taxon>
        <taxon>Bacilli</taxon>
        <taxon>Bacillales</taxon>
        <taxon>Bacillaceae</taxon>
        <taxon>Psychrobacillus</taxon>
    </lineage>
</organism>
<protein>
    <submittedName>
        <fullName evidence="8">ABC transporter permease subunit</fullName>
    </submittedName>
</protein>
<keyword evidence="4 6" id="KW-1133">Transmembrane helix</keyword>
<evidence type="ECO:0000256" key="3">
    <source>
        <dbReference type="ARBA" id="ARBA00022692"/>
    </source>
</evidence>
<dbReference type="Gene3D" id="1.10.3720.10">
    <property type="entry name" value="MetI-like"/>
    <property type="match status" value="1"/>
</dbReference>
<evidence type="ECO:0000313" key="9">
    <source>
        <dbReference type="Proteomes" id="UP001364890"/>
    </source>
</evidence>
<dbReference type="InterPro" id="IPR035906">
    <property type="entry name" value="MetI-like_sf"/>
</dbReference>
<dbReference type="PANTHER" id="PTHR43839:SF3">
    <property type="entry name" value="OLIGOPEPTIDE ABC TRANSPORTER, PERMEASE PROTEIN"/>
    <property type="match status" value="1"/>
</dbReference>
<comment type="subcellular location">
    <subcellularLocation>
        <location evidence="6">Cell membrane</location>
        <topology evidence="6">Multi-pass membrane protein</topology>
    </subcellularLocation>
    <subcellularLocation>
        <location evidence="1">Membrane</location>
        <topology evidence="1">Multi-pass membrane protein</topology>
    </subcellularLocation>
</comment>
<evidence type="ECO:0000313" key="8">
    <source>
        <dbReference type="EMBL" id="MEI4770847.1"/>
    </source>
</evidence>
<feature type="transmembrane region" description="Helical" evidence="6">
    <location>
        <begin position="9"/>
        <end position="30"/>
    </location>
</feature>
<dbReference type="Pfam" id="PF00528">
    <property type="entry name" value="BPD_transp_1"/>
    <property type="match status" value="1"/>
</dbReference>
<feature type="transmembrane region" description="Helical" evidence="6">
    <location>
        <begin position="120"/>
        <end position="138"/>
    </location>
</feature>
<evidence type="ECO:0000256" key="4">
    <source>
        <dbReference type="ARBA" id="ARBA00022989"/>
    </source>
</evidence>
<feature type="transmembrane region" description="Helical" evidence="6">
    <location>
        <begin position="153"/>
        <end position="172"/>
    </location>
</feature>
<name>A0ABU8F9D4_9BACI</name>
<feature type="transmembrane region" description="Helical" evidence="6">
    <location>
        <begin position="80"/>
        <end position="108"/>
    </location>
</feature>
<feature type="transmembrane region" description="Helical" evidence="6">
    <location>
        <begin position="274"/>
        <end position="294"/>
    </location>
</feature>
<dbReference type="Proteomes" id="UP001364890">
    <property type="component" value="Unassembled WGS sequence"/>
</dbReference>
<gene>
    <name evidence="8" type="ORF">WAX74_14580</name>
</gene>
<evidence type="ECO:0000256" key="1">
    <source>
        <dbReference type="ARBA" id="ARBA00004141"/>
    </source>
</evidence>